<evidence type="ECO:0000256" key="1">
    <source>
        <dbReference type="ARBA" id="ARBA00004117"/>
    </source>
</evidence>
<accession>A0ABM8RXZ3</accession>
<evidence type="ECO:0000256" key="6">
    <source>
        <dbReference type="ARBA" id="ARBA00022500"/>
    </source>
</evidence>
<protein>
    <recommendedName>
        <fullName evidence="4">Flagellar motor switch protein FliG</fullName>
    </recommendedName>
</protein>
<dbReference type="Pfam" id="PF14841">
    <property type="entry name" value="FliG_M"/>
    <property type="match status" value="1"/>
</dbReference>
<keyword evidence="8" id="KW-0472">Membrane</keyword>
<evidence type="ECO:0000313" key="13">
    <source>
        <dbReference type="EMBL" id="CAE6777624.1"/>
    </source>
</evidence>
<evidence type="ECO:0000256" key="5">
    <source>
        <dbReference type="ARBA" id="ARBA00022475"/>
    </source>
</evidence>
<keyword evidence="5" id="KW-1003">Cell membrane</keyword>
<keyword evidence="13" id="KW-0966">Cell projection</keyword>
<evidence type="ECO:0000256" key="8">
    <source>
        <dbReference type="ARBA" id="ARBA00023136"/>
    </source>
</evidence>
<evidence type="ECO:0000256" key="2">
    <source>
        <dbReference type="ARBA" id="ARBA00004413"/>
    </source>
</evidence>
<dbReference type="NCBIfam" id="TIGR00207">
    <property type="entry name" value="fliG"/>
    <property type="match status" value="1"/>
</dbReference>
<comment type="caution">
    <text evidence="13">The sequence shown here is derived from an EMBL/GenBank/DDBJ whole genome shotgun (WGS) entry which is preliminary data.</text>
</comment>
<feature type="domain" description="Flagellar motor switch protein FliG middle" evidence="11">
    <location>
        <begin position="114"/>
        <end position="185"/>
    </location>
</feature>
<organism evidence="13 14">
    <name type="scientific">Nitrospira defluvii</name>
    <dbReference type="NCBI Taxonomy" id="330214"/>
    <lineage>
        <taxon>Bacteria</taxon>
        <taxon>Pseudomonadati</taxon>
        <taxon>Nitrospirota</taxon>
        <taxon>Nitrospiria</taxon>
        <taxon>Nitrospirales</taxon>
        <taxon>Nitrospiraceae</taxon>
        <taxon>Nitrospira</taxon>
    </lineage>
</organism>
<evidence type="ECO:0000259" key="11">
    <source>
        <dbReference type="Pfam" id="PF14841"/>
    </source>
</evidence>
<evidence type="ECO:0000256" key="3">
    <source>
        <dbReference type="ARBA" id="ARBA00010299"/>
    </source>
</evidence>
<proteinExistence type="inferred from homology"/>
<keyword evidence="14" id="KW-1185">Reference proteome</keyword>
<feature type="domain" description="Flagellar motor switch protein FliG C-terminal" evidence="10">
    <location>
        <begin position="216"/>
        <end position="322"/>
    </location>
</feature>
<keyword evidence="13" id="KW-0969">Cilium</keyword>
<dbReference type="InterPro" id="IPR011002">
    <property type="entry name" value="FliG_a-hlx"/>
</dbReference>
<keyword evidence="7" id="KW-0283">Flagellar rotation</keyword>
<dbReference type="Gene3D" id="1.10.220.30">
    <property type="match status" value="3"/>
</dbReference>
<dbReference type="Proteomes" id="UP000675880">
    <property type="component" value="Unassembled WGS sequence"/>
</dbReference>
<dbReference type="InterPro" id="IPR028263">
    <property type="entry name" value="FliG_N"/>
</dbReference>
<sequence>MNKELSGAQKAAILLRAIGEEAAAQVMKTLDPKDIRKLGMFMKETANITKQEEESVIAEFEQASASGEVQFEGREFMEAILKKALGPEKAARMIESLNTKTYPGIDALKWVDSRTVAQILKIEHPQTIAVCLAQMEAEQASAVLALLPTHLHADVSLRLATMQEVQPEVLSELSDSLQEILSASMGMSSMSVGGAELMADILTRVDKNTEGAIMAKITEKDQALADSIRALMFVFDDLVGLDSRAMQELMKEISKEDLPIALRGATPEIKEKFLKNMSSRAAEMLKEDMETRGPVKVSDVEKSQQNILKVCRKLEEEGRIVIGGGGSEEML</sequence>
<dbReference type="InterPro" id="IPR000090">
    <property type="entry name" value="Flg_Motor_Flig"/>
</dbReference>
<keyword evidence="6" id="KW-0145">Chemotaxis</keyword>
<keyword evidence="9" id="KW-0975">Bacterial flagellum</keyword>
<comment type="similarity">
    <text evidence="3">Belongs to the FliG family.</text>
</comment>
<dbReference type="Pfam" id="PF01706">
    <property type="entry name" value="FliG_C"/>
    <property type="match status" value="1"/>
</dbReference>
<dbReference type="SUPFAM" id="SSF48029">
    <property type="entry name" value="FliG"/>
    <property type="match status" value="2"/>
</dbReference>
<dbReference type="PIRSF" id="PIRSF003161">
    <property type="entry name" value="FliG"/>
    <property type="match status" value="1"/>
</dbReference>
<evidence type="ECO:0000259" key="12">
    <source>
        <dbReference type="Pfam" id="PF14842"/>
    </source>
</evidence>
<gene>
    <name evidence="13" type="ORF">NSPZN2_40596</name>
</gene>
<dbReference type="PRINTS" id="PR00954">
    <property type="entry name" value="FLGMOTORFLIG"/>
</dbReference>
<evidence type="ECO:0000313" key="14">
    <source>
        <dbReference type="Proteomes" id="UP000675880"/>
    </source>
</evidence>
<dbReference type="InterPro" id="IPR023087">
    <property type="entry name" value="Flg_Motor_Flig_C"/>
</dbReference>
<dbReference type="PANTHER" id="PTHR30534">
    <property type="entry name" value="FLAGELLAR MOTOR SWITCH PROTEIN FLIG"/>
    <property type="match status" value="1"/>
</dbReference>
<dbReference type="PANTHER" id="PTHR30534:SF0">
    <property type="entry name" value="FLAGELLAR MOTOR SWITCH PROTEIN FLIG"/>
    <property type="match status" value="1"/>
</dbReference>
<dbReference type="InterPro" id="IPR032779">
    <property type="entry name" value="FliG_M"/>
</dbReference>
<evidence type="ECO:0000256" key="4">
    <source>
        <dbReference type="ARBA" id="ARBA00021870"/>
    </source>
</evidence>
<dbReference type="RefSeq" id="WP_213043397.1">
    <property type="nucleotide sequence ID" value="NZ_CAJNBJ010000017.1"/>
</dbReference>
<dbReference type="EMBL" id="CAJNBJ010000017">
    <property type="protein sequence ID" value="CAE6777624.1"/>
    <property type="molecule type" value="Genomic_DNA"/>
</dbReference>
<evidence type="ECO:0000259" key="10">
    <source>
        <dbReference type="Pfam" id="PF01706"/>
    </source>
</evidence>
<feature type="domain" description="Flagellar motor switch protein FliG N-terminal" evidence="12">
    <location>
        <begin position="4"/>
        <end position="100"/>
    </location>
</feature>
<dbReference type="Pfam" id="PF14842">
    <property type="entry name" value="FliG_N"/>
    <property type="match status" value="1"/>
</dbReference>
<evidence type="ECO:0000256" key="9">
    <source>
        <dbReference type="ARBA" id="ARBA00023143"/>
    </source>
</evidence>
<comment type="subcellular location">
    <subcellularLocation>
        <location evidence="1">Bacterial flagellum basal body</location>
    </subcellularLocation>
    <subcellularLocation>
        <location evidence="2">Cell membrane</location>
        <topology evidence="2">Peripheral membrane protein</topology>
        <orientation evidence="2">Cytoplasmic side</orientation>
    </subcellularLocation>
</comment>
<name>A0ABM8RXZ3_9BACT</name>
<reference evidence="13 14" key="1">
    <citation type="submission" date="2021-02" db="EMBL/GenBank/DDBJ databases">
        <authorList>
            <person name="Han P."/>
        </authorList>
    </citation>
    <scope>NUCLEOTIDE SEQUENCE [LARGE SCALE GENOMIC DNA]</scope>
    <source>
        <strain evidence="13">Candidatus Nitrospira sp. ZN2</strain>
    </source>
</reference>
<keyword evidence="13" id="KW-0282">Flagellum</keyword>
<evidence type="ECO:0000256" key="7">
    <source>
        <dbReference type="ARBA" id="ARBA00022779"/>
    </source>
</evidence>